<accession>C0PA41</accession>
<feature type="region of interest" description="Disordered" evidence="1">
    <location>
        <begin position="1"/>
        <end position="21"/>
    </location>
</feature>
<sequence>MRRQTLQQTDNNLNSPRWKEKNMHSSVQEYTEFLFVVSSGLVLTAAPFC</sequence>
<evidence type="ECO:0000256" key="1">
    <source>
        <dbReference type="SAM" id="MobiDB-lite"/>
    </source>
</evidence>
<name>C0PA41_MAIZE</name>
<protein>
    <submittedName>
        <fullName evidence="2">Uncharacterized protein</fullName>
    </submittedName>
</protein>
<reference evidence="2" key="1">
    <citation type="journal article" date="2009" name="PLoS Genet.">
        <title>Sequencing, mapping, and analysis of 27,455 maize full-length cDNAs.</title>
        <authorList>
            <person name="Soderlund C."/>
            <person name="Descour A."/>
            <person name="Kudrna D."/>
            <person name="Bomhoff M."/>
            <person name="Boyd L."/>
            <person name="Currie J."/>
            <person name="Angelova A."/>
            <person name="Collura K."/>
            <person name="Wissotski M."/>
            <person name="Ashley E."/>
            <person name="Morrow D."/>
            <person name="Fernandes J."/>
            <person name="Walbot V."/>
            <person name="Yu Y."/>
        </authorList>
    </citation>
    <scope>NUCLEOTIDE SEQUENCE</scope>
    <source>
        <strain evidence="2">B73</strain>
    </source>
</reference>
<reference evidence="2" key="2">
    <citation type="submission" date="2012-06" db="EMBL/GenBank/DDBJ databases">
        <authorList>
            <person name="Yu Y."/>
            <person name="Currie J."/>
            <person name="Lomeli R."/>
            <person name="Angelova A."/>
            <person name="Collura K."/>
            <person name="Wissotski M."/>
            <person name="Campos D."/>
            <person name="Kudrna D."/>
            <person name="Golser W."/>
            <person name="Ashely E."/>
            <person name="Descour A."/>
            <person name="Fernandes J."/>
            <person name="Soderlund C."/>
            <person name="Walbot V."/>
        </authorList>
    </citation>
    <scope>NUCLEOTIDE SEQUENCE</scope>
    <source>
        <strain evidence="2">B73</strain>
    </source>
</reference>
<feature type="compositionally biased region" description="Polar residues" evidence="1">
    <location>
        <begin position="1"/>
        <end position="15"/>
    </location>
</feature>
<evidence type="ECO:0000313" key="2">
    <source>
        <dbReference type="EMBL" id="ACN31036.1"/>
    </source>
</evidence>
<dbReference type="AlphaFoldDB" id="C0PA41"/>
<dbReference type="EMBL" id="BT065160">
    <property type="protein sequence ID" value="ACN31036.1"/>
    <property type="molecule type" value="mRNA"/>
</dbReference>
<proteinExistence type="evidence at transcript level"/>
<organism evidence="2">
    <name type="scientific">Zea mays</name>
    <name type="common">Maize</name>
    <dbReference type="NCBI Taxonomy" id="4577"/>
    <lineage>
        <taxon>Eukaryota</taxon>
        <taxon>Viridiplantae</taxon>
        <taxon>Streptophyta</taxon>
        <taxon>Embryophyta</taxon>
        <taxon>Tracheophyta</taxon>
        <taxon>Spermatophyta</taxon>
        <taxon>Magnoliopsida</taxon>
        <taxon>Liliopsida</taxon>
        <taxon>Poales</taxon>
        <taxon>Poaceae</taxon>
        <taxon>PACMAD clade</taxon>
        <taxon>Panicoideae</taxon>
        <taxon>Andropogonodae</taxon>
        <taxon>Andropogoneae</taxon>
        <taxon>Tripsacinae</taxon>
        <taxon>Zea</taxon>
    </lineage>
</organism>